<name>A0ABU7JBU2_9GAMM</name>
<dbReference type="SUPFAM" id="SSF55729">
    <property type="entry name" value="Acyl-CoA N-acyltransferases (Nat)"/>
    <property type="match status" value="1"/>
</dbReference>
<sequence>MLRVLGTKEFCKFTIKLLRGDKAIYFYQQAGQIQSYGIITFGYCKLYQVDNTDAVIGPVNTLASFQGKGLATKTLKAAVHWLFTERQCQAVYIDTSELNQPMQQVIRKSGFPEAIGYFTR</sequence>
<evidence type="ECO:0000259" key="1">
    <source>
        <dbReference type="Pfam" id="PF13302"/>
    </source>
</evidence>
<dbReference type="RefSeq" id="WP_330086253.1">
    <property type="nucleotide sequence ID" value="NZ_JAUGZK010000001.1"/>
</dbReference>
<dbReference type="InterPro" id="IPR016181">
    <property type="entry name" value="Acyl_CoA_acyltransferase"/>
</dbReference>
<feature type="domain" description="N-acetyltransferase" evidence="1">
    <location>
        <begin position="41"/>
        <end position="111"/>
    </location>
</feature>
<dbReference type="EMBL" id="JAUGZK010000001">
    <property type="protein sequence ID" value="MEE2022896.1"/>
    <property type="molecule type" value="Genomic_DNA"/>
</dbReference>
<reference evidence="2 3" key="1">
    <citation type="submission" date="2023-06" db="EMBL/GenBank/DDBJ databases">
        <title>Alkalimonas sp., MEB004 an alkaliphilic bacterium isolated from Lonar Lake, India.</title>
        <authorList>
            <person name="Joshi A."/>
            <person name="Thite S."/>
        </authorList>
    </citation>
    <scope>NUCLEOTIDE SEQUENCE [LARGE SCALE GENOMIC DNA]</scope>
    <source>
        <strain evidence="2 3">MEB004</strain>
    </source>
</reference>
<dbReference type="Proteomes" id="UP001339167">
    <property type="component" value="Unassembled WGS sequence"/>
</dbReference>
<evidence type="ECO:0000313" key="2">
    <source>
        <dbReference type="EMBL" id="MEE2022896.1"/>
    </source>
</evidence>
<gene>
    <name evidence="2" type="ORF">QWF21_01450</name>
</gene>
<proteinExistence type="predicted"/>
<dbReference type="CDD" id="cd04301">
    <property type="entry name" value="NAT_SF"/>
    <property type="match status" value="1"/>
</dbReference>
<keyword evidence="3" id="KW-1185">Reference proteome</keyword>
<dbReference type="Gene3D" id="3.40.630.30">
    <property type="match status" value="1"/>
</dbReference>
<evidence type="ECO:0000313" key="3">
    <source>
        <dbReference type="Proteomes" id="UP001339167"/>
    </source>
</evidence>
<dbReference type="InterPro" id="IPR000182">
    <property type="entry name" value="GNAT_dom"/>
</dbReference>
<protein>
    <submittedName>
        <fullName evidence="2">GNAT family N-acetyltransferase</fullName>
    </submittedName>
</protein>
<accession>A0ABU7JBU2</accession>
<comment type="caution">
    <text evidence="2">The sequence shown here is derived from an EMBL/GenBank/DDBJ whole genome shotgun (WGS) entry which is preliminary data.</text>
</comment>
<dbReference type="Pfam" id="PF13302">
    <property type="entry name" value="Acetyltransf_3"/>
    <property type="match status" value="1"/>
</dbReference>
<organism evidence="2 3">
    <name type="scientific">Alkalimonas mucilaginosa</name>
    <dbReference type="NCBI Taxonomy" id="3057676"/>
    <lineage>
        <taxon>Bacteria</taxon>
        <taxon>Pseudomonadati</taxon>
        <taxon>Pseudomonadota</taxon>
        <taxon>Gammaproteobacteria</taxon>
        <taxon>Alkalimonas</taxon>
    </lineage>
</organism>